<keyword evidence="4" id="KW-0722">Serine protease inhibitor</keyword>
<dbReference type="PANTHER" id="PTHR47499">
    <property type="entry name" value="SERINE PROTEASE INHIBITOR KAZAL-TYPE 7 SPINK7"/>
    <property type="match status" value="1"/>
</dbReference>
<dbReference type="GO" id="GO:0004867">
    <property type="term" value="F:serine-type endopeptidase inhibitor activity"/>
    <property type="evidence" value="ECO:0007669"/>
    <property type="project" value="UniProtKB-KW"/>
</dbReference>
<protein>
    <submittedName>
        <fullName evidence="9">Ovomucoid-like</fullName>
    </submittedName>
</protein>
<dbReference type="InterPro" id="IPR002350">
    <property type="entry name" value="Kazal_dom"/>
</dbReference>
<dbReference type="PANTHER" id="PTHR47499:SF2">
    <property type="entry name" value="SERINE PROTEASE INHIBITOR KAZAL-TYPE 9"/>
    <property type="match status" value="1"/>
</dbReference>
<dbReference type="PRINTS" id="PR00290">
    <property type="entry name" value="KAZALINHBTR"/>
</dbReference>
<dbReference type="PROSITE" id="PS51465">
    <property type="entry name" value="KAZAL_2"/>
    <property type="match status" value="1"/>
</dbReference>
<feature type="signal peptide" evidence="6">
    <location>
        <begin position="1"/>
        <end position="22"/>
    </location>
</feature>
<dbReference type="InParanoid" id="A0A6P5IRU9"/>
<evidence type="ECO:0000259" key="7">
    <source>
        <dbReference type="PROSITE" id="PS51465"/>
    </source>
</evidence>
<sequence>MKGVAVCLFLMLTLISIFYVESVSEEKVDCKGYEKLPPGVNRPCTLELRPICGSDGKTYPNKCAFCHAVKQSDEKIKFSHEGQC</sequence>
<evidence type="ECO:0000256" key="2">
    <source>
        <dbReference type="ARBA" id="ARBA00022525"/>
    </source>
</evidence>
<keyword evidence="5" id="KW-1015">Disulfide bond</keyword>
<dbReference type="Pfam" id="PF00050">
    <property type="entry name" value="Kazal_1"/>
    <property type="match status" value="1"/>
</dbReference>
<dbReference type="PROSITE" id="PS00282">
    <property type="entry name" value="KAZAL_1"/>
    <property type="match status" value="1"/>
</dbReference>
<evidence type="ECO:0000313" key="8">
    <source>
        <dbReference type="Proteomes" id="UP000515140"/>
    </source>
</evidence>
<proteinExistence type="predicted"/>
<evidence type="ECO:0000256" key="6">
    <source>
        <dbReference type="SAM" id="SignalP"/>
    </source>
</evidence>
<dbReference type="InterPro" id="IPR050159">
    <property type="entry name" value="Kazal-type_SerProtInhib"/>
</dbReference>
<feature type="domain" description="Kazal-like" evidence="7">
    <location>
        <begin position="24"/>
        <end position="84"/>
    </location>
</feature>
<evidence type="ECO:0000313" key="9">
    <source>
        <dbReference type="RefSeq" id="XP_020824777.1"/>
    </source>
</evidence>
<dbReference type="SUPFAM" id="SSF100895">
    <property type="entry name" value="Kazal-type serine protease inhibitors"/>
    <property type="match status" value="1"/>
</dbReference>
<evidence type="ECO:0000256" key="4">
    <source>
        <dbReference type="ARBA" id="ARBA00022900"/>
    </source>
</evidence>
<dbReference type="InterPro" id="IPR036058">
    <property type="entry name" value="Kazal_dom_sf"/>
</dbReference>
<keyword evidence="6" id="KW-0732">Signal</keyword>
<dbReference type="FunFam" id="3.30.60.30:FF:000037">
    <property type="entry name" value="Ovomucoid"/>
    <property type="match status" value="1"/>
</dbReference>
<dbReference type="FunCoup" id="A0A6P5IRU9">
    <property type="interactions" value="25"/>
</dbReference>
<dbReference type="InterPro" id="IPR001239">
    <property type="entry name" value="Prot_inh_Kazal-m"/>
</dbReference>
<dbReference type="KEGG" id="pcw:110196042"/>
<feature type="chain" id="PRO_5028340455" evidence="6">
    <location>
        <begin position="23"/>
        <end position="84"/>
    </location>
</feature>
<dbReference type="RefSeq" id="XP_020824777.1">
    <property type="nucleotide sequence ID" value="XM_020969118.1"/>
</dbReference>
<dbReference type="GeneID" id="110196042"/>
<name>A0A6P5IRU9_PHACI</name>
<keyword evidence="3" id="KW-0646">Protease inhibitor</keyword>
<keyword evidence="2" id="KW-0964">Secreted</keyword>
<dbReference type="Proteomes" id="UP000515140">
    <property type="component" value="Unplaced"/>
</dbReference>
<reference evidence="9" key="1">
    <citation type="submission" date="2025-08" db="UniProtKB">
        <authorList>
            <consortium name="RefSeq"/>
        </authorList>
    </citation>
    <scope>IDENTIFICATION</scope>
    <source>
        <tissue evidence="9">Spleen</tissue>
    </source>
</reference>
<dbReference type="GO" id="GO:0005576">
    <property type="term" value="C:extracellular region"/>
    <property type="evidence" value="ECO:0007669"/>
    <property type="project" value="UniProtKB-SubCell"/>
</dbReference>
<dbReference type="AlphaFoldDB" id="A0A6P5IRU9"/>
<keyword evidence="8" id="KW-1185">Reference proteome</keyword>
<evidence type="ECO:0000256" key="3">
    <source>
        <dbReference type="ARBA" id="ARBA00022690"/>
    </source>
</evidence>
<dbReference type="SMART" id="SM00280">
    <property type="entry name" value="KAZAL"/>
    <property type="match status" value="1"/>
</dbReference>
<gene>
    <name evidence="9" type="primary">LOC110196042</name>
</gene>
<accession>A0A6P5IRU9</accession>
<evidence type="ECO:0000256" key="5">
    <source>
        <dbReference type="ARBA" id="ARBA00023157"/>
    </source>
</evidence>
<dbReference type="Gene3D" id="3.30.60.30">
    <property type="match status" value="1"/>
</dbReference>
<comment type="subcellular location">
    <subcellularLocation>
        <location evidence="1">Secreted</location>
    </subcellularLocation>
</comment>
<evidence type="ECO:0000256" key="1">
    <source>
        <dbReference type="ARBA" id="ARBA00004613"/>
    </source>
</evidence>
<organism evidence="8 9">
    <name type="scientific">Phascolarctos cinereus</name>
    <name type="common">Koala</name>
    <dbReference type="NCBI Taxonomy" id="38626"/>
    <lineage>
        <taxon>Eukaryota</taxon>
        <taxon>Metazoa</taxon>
        <taxon>Chordata</taxon>
        <taxon>Craniata</taxon>
        <taxon>Vertebrata</taxon>
        <taxon>Euteleostomi</taxon>
        <taxon>Mammalia</taxon>
        <taxon>Metatheria</taxon>
        <taxon>Diprotodontia</taxon>
        <taxon>Phascolarctidae</taxon>
        <taxon>Phascolarctos</taxon>
    </lineage>
</organism>